<comment type="caution">
    <text evidence="2">The sequence shown here is derived from an EMBL/GenBank/DDBJ whole genome shotgun (WGS) entry which is preliminary data.</text>
</comment>
<evidence type="ECO:0000313" key="3">
    <source>
        <dbReference type="Proteomes" id="UP001289374"/>
    </source>
</evidence>
<keyword evidence="3" id="KW-1185">Reference proteome</keyword>
<proteinExistence type="predicted"/>
<feature type="domain" description="DUF3475" evidence="1">
    <location>
        <begin position="45"/>
        <end position="101"/>
    </location>
</feature>
<sequence length="114" mass="12947">MVSEAWFLKMGNQVSSNFRHALYLDSSTKSSRKKQGPQERQNIGILSFEVAKVMSKIVNLHKSLTDHEILKLKNEILKSEGIITLVSDDEKQLLELALVEKLDDFKGSRVLYLG</sequence>
<dbReference type="Pfam" id="PF11961">
    <property type="entry name" value="DUF3475"/>
    <property type="match status" value="1"/>
</dbReference>
<dbReference type="GO" id="GO:0045927">
    <property type="term" value="P:positive regulation of growth"/>
    <property type="evidence" value="ECO:0007669"/>
    <property type="project" value="InterPro"/>
</dbReference>
<protein>
    <recommendedName>
        <fullName evidence="1">DUF3475 domain-containing protein</fullName>
    </recommendedName>
</protein>
<organism evidence="2 3">
    <name type="scientific">Sesamum angolense</name>
    <dbReference type="NCBI Taxonomy" id="2727404"/>
    <lineage>
        <taxon>Eukaryota</taxon>
        <taxon>Viridiplantae</taxon>
        <taxon>Streptophyta</taxon>
        <taxon>Embryophyta</taxon>
        <taxon>Tracheophyta</taxon>
        <taxon>Spermatophyta</taxon>
        <taxon>Magnoliopsida</taxon>
        <taxon>eudicotyledons</taxon>
        <taxon>Gunneridae</taxon>
        <taxon>Pentapetalae</taxon>
        <taxon>asterids</taxon>
        <taxon>lamiids</taxon>
        <taxon>Lamiales</taxon>
        <taxon>Pedaliaceae</taxon>
        <taxon>Sesamum</taxon>
    </lineage>
</organism>
<name>A0AAE2BJZ0_9LAMI</name>
<reference evidence="2" key="1">
    <citation type="submission" date="2020-06" db="EMBL/GenBank/DDBJ databases">
        <authorList>
            <person name="Li T."/>
            <person name="Hu X."/>
            <person name="Zhang T."/>
            <person name="Song X."/>
            <person name="Zhang H."/>
            <person name="Dai N."/>
            <person name="Sheng W."/>
            <person name="Hou X."/>
            <person name="Wei L."/>
        </authorList>
    </citation>
    <scope>NUCLEOTIDE SEQUENCE</scope>
    <source>
        <strain evidence="2">K16</strain>
        <tissue evidence="2">Leaf</tissue>
    </source>
</reference>
<dbReference type="AlphaFoldDB" id="A0AAE2BJZ0"/>
<evidence type="ECO:0000259" key="1">
    <source>
        <dbReference type="Pfam" id="PF11961"/>
    </source>
</evidence>
<reference evidence="2" key="2">
    <citation type="journal article" date="2024" name="Plant">
        <title>Genomic evolution and insights into agronomic trait innovations of Sesamum species.</title>
        <authorList>
            <person name="Miao H."/>
            <person name="Wang L."/>
            <person name="Qu L."/>
            <person name="Liu H."/>
            <person name="Sun Y."/>
            <person name="Le M."/>
            <person name="Wang Q."/>
            <person name="Wei S."/>
            <person name="Zheng Y."/>
            <person name="Lin W."/>
            <person name="Duan Y."/>
            <person name="Cao H."/>
            <person name="Xiong S."/>
            <person name="Wang X."/>
            <person name="Wei L."/>
            <person name="Li C."/>
            <person name="Ma Q."/>
            <person name="Ju M."/>
            <person name="Zhao R."/>
            <person name="Li G."/>
            <person name="Mu C."/>
            <person name="Tian Q."/>
            <person name="Mei H."/>
            <person name="Zhang T."/>
            <person name="Gao T."/>
            <person name="Zhang H."/>
        </authorList>
    </citation>
    <scope>NUCLEOTIDE SEQUENCE</scope>
    <source>
        <strain evidence="2">K16</strain>
    </source>
</reference>
<accession>A0AAE2BJZ0</accession>
<dbReference type="Proteomes" id="UP001289374">
    <property type="component" value="Unassembled WGS sequence"/>
</dbReference>
<evidence type="ECO:0000313" key="2">
    <source>
        <dbReference type="EMBL" id="KAK4388187.1"/>
    </source>
</evidence>
<dbReference type="PANTHER" id="PTHR31371:SF2">
    <property type="entry name" value="PLANT_PROTEIN (DUF668)"/>
    <property type="match status" value="1"/>
</dbReference>
<dbReference type="PANTHER" id="PTHR31371">
    <property type="entry name" value="BNAC09G50660D PROTEIN"/>
    <property type="match status" value="1"/>
</dbReference>
<dbReference type="EMBL" id="JACGWL010000014">
    <property type="protein sequence ID" value="KAK4388187.1"/>
    <property type="molecule type" value="Genomic_DNA"/>
</dbReference>
<dbReference type="InterPro" id="IPR021864">
    <property type="entry name" value="DUF3475"/>
</dbReference>
<gene>
    <name evidence="2" type="ORF">Sango_2425300</name>
</gene>